<dbReference type="PANTHER" id="PTHR24093:SF508">
    <property type="entry name" value="CALCIUM-TRANSPORTING ATPASE CTPE"/>
    <property type="match status" value="1"/>
</dbReference>
<dbReference type="GO" id="GO:0005388">
    <property type="term" value="F:P-type calcium transporter activity"/>
    <property type="evidence" value="ECO:0007669"/>
    <property type="project" value="TreeGrafter"/>
</dbReference>
<feature type="transmembrane region" description="Helical" evidence="8">
    <location>
        <begin position="68"/>
        <end position="86"/>
    </location>
</feature>
<feature type="transmembrane region" description="Helical" evidence="8">
    <location>
        <begin position="247"/>
        <end position="273"/>
    </location>
</feature>
<keyword evidence="6 8" id="KW-0472">Membrane</keyword>
<dbReference type="GO" id="GO:0005886">
    <property type="term" value="C:plasma membrane"/>
    <property type="evidence" value="ECO:0007669"/>
    <property type="project" value="UniProtKB-SubCell"/>
</dbReference>
<dbReference type="InterPro" id="IPR023214">
    <property type="entry name" value="HAD_sf"/>
</dbReference>
<dbReference type="InterPro" id="IPR023298">
    <property type="entry name" value="ATPase_P-typ_TM_dom_sf"/>
</dbReference>
<feature type="transmembrane region" description="Helical" evidence="8">
    <location>
        <begin position="627"/>
        <end position="646"/>
    </location>
</feature>
<dbReference type="GO" id="GO:0016887">
    <property type="term" value="F:ATP hydrolysis activity"/>
    <property type="evidence" value="ECO:0007669"/>
    <property type="project" value="InterPro"/>
</dbReference>
<dbReference type="SFLD" id="SFLDG00002">
    <property type="entry name" value="C1.7:_P-type_atpase_like"/>
    <property type="match status" value="1"/>
</dbReference>
<dbReference type="InterPro" id="IPR044492">
    <property type="entry name" value="P_typ_ATPase_HD_dom"/>
</dbReference>
<feature type="transmembrane region" description="Helical" evidence="8">
    <location>
        <begin position="658"/>
        <end position="682"/>
    </location>
</feature>
<protein>
    <submittedName>
        <fullName evidence="10">Cation-transporting ATPase E</fullName>
    </submittedName>
</protein>
<dbReference type="AlphaFoldDB" id="A0A1G8CGB8"/>
<keyword evidence="2 8" id="KW-0812">Transmembrane</keyword>
<evidence type="ECO:0000256" key="3">
    <source>
        <dbReference type="ARBA" id="ARBA00022842"/>
    </source>
</evidence>
<feature type="region of interest" description="Disordered" evidence="7">
    <location>
        <begin position="787"/>
        <end position="824"/>
    </location>
</feature>
<evidence type="ECO:0000256" key="8">
    <source>
        <dbReference type="SAM" id="Phobius"/>
    </source>
</evidence>
<evidence type="ECO:0000313" key="11">
    <source>
        <dbReference type="Proteomes" id="UP000198923"/>
    </source>
</evidence>
<dbReference type="SFLD" id="SFLDS00003">
    <property type="entry name" value="Haloacid_Dehalogenase"/>
    <property type="match status" value="1"/>
</dbReference>
<dbReference type="PROSITE" id="PS00154">
    <property type="entry name" value="ATPASE_E1_E2"/>
    <property type="match status" value="1"/>
</dbReference>
<feature type="transmembrane region" description="Helical" evidence="8">
    <location>
        <begin position="763"/>
        <end position="781"/>
    </location>
</feature>
<evidence type="ECO:0000256" key="2">
    <source>
        <dbReference type="ARBA" id="ARBA00022692"/>
    </source>
</evidence>
<keyword evidence="3" id="KW-0460">Magnesium</keyword>
<proteinExistence type="predicted"/>
<feature type="transmembrane region" description="Helical" evidence="8">
    <location>
        <begin position="688"/>
        <end position="709"/>
    </location>
</feature>
<accession>A0A1G8CGB8</accession>
<dbReference type="InterPro" id="IPR036412">
    <property type="entry name" value="HAD-like_sf"/>
</dbReference>
<dbReference type="SFLD" id="SFLDF00027">
    <property type="entry name" value="p-type_atpase"/>
    <property type="match status" value="1"/>
</dbReference>
<feature type="transmembrane region" description="Helical" evidence="8">
    <location>
        <begin position="215"/>
        <end position="235"/>
    </location>
</feature>
<dbReference type="STRING" id="504805.SAMN05421505_1166"/>
<dbReference type="Gene3D" id="3.40.50.1000">
    <property type="entry name" value="HAD superfamily/HAD-like"/>
    <property type="match status" value="1"/>
</dbReference>
<dbReference type="PRINTS" id="PR00119">
    <property type="entry name" value="CATATPASE"/>
</dbReference>
<dbReference type="Gene3D" id="2.70.150.10">
    <property type="entry name" value="Calcium-transporting ATPase, cytoplasmic transduction domain A"/>
    <property type="match status" value="1"/>
</dbReference>
<dbReference type="PRINTS" id="PR00120">
    <property type="entry name" value="HATPASE"/>
</dbReference>
<evidence type="ECO:0000256" key="7">
    <source>
        <dbReference type="SAM" id="MobiDB-lite"/>
    </source>
</evidence>
<dbReference type="EMBL" id="FNCN01000016">
    <property type="protein sequence ID" value="SDH44534.1"/>
    <property type="molecule type" value="Genomic_DNA"/>
</dbReference>
<dbReference type="NCBIfam" id="TIGR01494">
    <property type="entry name" value="ATPase_P-type"/>
    <property type="match status" value="2"/>
</dbReference>
<feature type="transmembrane region" description="Helical" evidence="8">
    <location>
        <begin position="721"/>
        <end position="743"/>
    </location>
</feature>
<dbReference type="GO" id="GO:0005524">
    <property type="term" value="F:ATP binding"/>
    <property type="evidence" value="ECO:0007669"/>
    <property type="project" value="InterPro"/>
</dbReference>
<dbReference type="SUPFAM" id="SSF56784">
    <property type="entry name" value="HAD-like"/>
    <property type="match status" value="1"/>
</dbReference>
<keyword evidence="4" id="KW-1278">Translocase</keyword>
<organism evidence="10 11">
    <name type="scientific">Sinosporangium album</name>
    <dbReference type="NCBI Taxonomy" id="504805"/>
    <lineage>
        <taxon>Bacteria</taxon>
        <taxon>Bacillati</taxon>
        <taxon>Actinomycetota</taxon>
        <taxon>Actinomycetes</taxon>
        <taxon>Streptosporangiales</taxon>
        <taxon>Streptosporangiaceae</taxon>
        <taxon>Sinosporangium</taxon>
    </lineage>
</organism>
<feature type="transmembrane region" description="Helical" evidence="8">
    <location>
        <begin position="602"/>
        <end position="621"/>
    </location>
</feature>
<feature type="transmembrane region" description="Helical" evidence="8">
    <location>
        <begin position="38"/>
        <end position="62"/>
    </location>
</feature>
<keyword evidence="5 8" id="KW-1133">Transmembrane helix</keyword>
<dbReference type="Pfam" id="PF00122">
    <property type="entry name" value="E1-E2_ATPase"/>
    <property type="match status" value="1"/>
</dbReference>
<feature type="compositionally biased region" description="Low complexity" evidence="7">
    <location>
        <begin position="798"/>
        <end position="808"/>
    </location>
</feature>
<dbReference type="PANTHER" id="PTHR24093">
    <property type="entry name" value="CATION TRANSPORTING ATPASE"/>
    <property type="match status" value="1"/>
</dbReference>
<evidence type="ECO:0000313" key="10">
    <source>
        <dbReference type="EMBL" id="SDH44534.1"/>
    </source>
</evidence>
<dbReference type="Gene3D" id="1.20.1110.10">
    <property type="entry name" value="Calcium-transporting ATPase, transmembrane domain"/>
    <property type="match status" value="1"/>
</dbReference>
<dbReference type="SUPFAM" id="SSF81653">
    <property type="entry name" value="Calcium ATPase, transduction domain A"/>
    <property type="match status" value="1"/>
</dbReference>
<evidence type="ECO:0000256" key="6">
    <source>
        <dbReference type="ARBA" id="ARBA00023136"/>
    </source>
</evidence>
<gene>
    <name evidence="10" type="ORF">SAMN05421505_1166</name>
</gene>
<evidence type="ECO:0000259" key="9">
    <source>
        <dbReference type="Pfam" id="PF00122"/>
    </source>
</evidence>
<dbReference type="InterPro" id="IPR018303">
    <property type="entry name" value="ATPase_P-typ_P_site"/>
</dbReference>
<feature type="domain" description="P-type ATPase A" evidence="9">
    <location>
        <begin position="102"/>
        <end position="196"/>
    </location>
</feature>
<dbReference type="Gene3D" id="3.40.1110.10">
    <property type="entry name" value="Calcium-transporting ATPase, cytoplasmic domain N"/>
    <property type="match status" value="1"/>
</dbReference>
<dbReference type="InterPro" id="IPR008250">
    <property type="entry name" value="ATPase_P-typ_transduc_dom_A_sf"/>
</dbReference>
<dbReference type="RefSeq" id="WP_093171582.1">
    <property type="nucleotide sequence ID" value="NZ_FNCN01000016.1"/>
</dbReference>
<dbReference type="InterPro" id="IPR059000">
    <property type="entry name" value="ATPase_P-type_domA"/>
</dbReference>
<dbReference type="Proteomes" id="UP000198923">
    <property type="component" value="Unassembled WGS sequence"/>
</dbReference>
<keyword evidence="11" id="KW-1185">Reference proteome</keyword>
<comment type="subcellular location">
    <subcellularLocation>
        <location evidence="1">Cell membrane</location>
        <topology evidence="1">Multi-pass membrane protein</topology>
    </subcellularLocation>
</comment>
<dbReference type="InterPro" id="IPR001757">
    <property type="entry name" value="P_typ_ATPase"/>
</dbReference>
<dbReference type="SUPFAM" id="SSF81665">
    <property type="entry name" value="Calcium ATPase, transmembrane domain M"/>
    <property type="match status" value="1"/>
</dbReference>
<evidence type="ECO:0000256" key="4">
    <source>
        <dbReference type="ARBA" id="ARBA00022967"/>
    </source>
</evidence>
<name>A0A1G8CGB8_9ACTN</name>
<dbReference type="Pfam" id="PF00702">
    <property type="entry name" value="Hydrolase"/>
    <property type="match status" value="1"/>
</dbReference>
<feature type="compositionally biased region" description="Basic and acidic residues" evidence="7">
    <location>
        <begin position="809"/>
        <end position="824"/>
    </location>
</feature>
<evidence type="ECO:0000256" key="5">
    <source>
        <dbReference type="ARBA" id="ARBA00022989"/>
    </source>
</evidence>
<evidence type="ECO:0000256" key="1">
    <source>
        <dbReference type="ARBA" id="ARBA00004651"/>
    </source>
</evidence>
<dbReference type="OrthoDB" id="9814270at2"/>
<reference evidence="10 11" key="1">
    <citation type="submission" date="2016-10" db="EMBL/GenBank/DDBJ databases">
        <authorList>
            <person name="de Groot N.N."/>
        </authorList>
    </citation>
    <scope>NUCLEOTIDE SEQUENCE [LARGE SCALE GENOMIC DNA]</scope>
    <source>
        <strain evidence="10 11">CPCC 201354</strain>
    </source>
</reference>
<dbReference type="InterPro" id="IPR023299">
    <property type="entry name" value="ATPase_P-typ_cyto_dom_N"/>
</dbReference>
<sequence length="824" mass="87225">MVSRGQTRTGLTSAEVTRRVAAGQVNDLPRRSSRSYGAIVRANVFTLFNAVIGVLWVLILVFGAWQDSLFGLIIVANTGIGIVQEVRAKRTLDRLAVVGEVPVRVRRDDTEREIPPREVVLGDLVLLGPGDRLLVDGEVTSSHGLEIDESLLTGEADPVHKQPGASVLSGSFVVAGVGGYIATKVGRDAYAARLSEEASRFSLAHSELRDGVNKFIKYITWLVIPIGLLLIYSQLRRDTTFSEALTSAVAGIVTMIPEGLVLMTSIAFAVGVIRLGRRKCLIQELPAIEGLARVDVLCLDKTGTLTAGGMDLSEVIVLDDRLPVHDALAALANADPRPNATALAVRARYDDSPGWIARASVPFSSARKWSGTEFETHGAWVLGAPDILLEPGTPGYGAAADLATTGLRVLALCRADDGALARPDELGPLSAAALVTLSQRIRPEAPETLAYFAKQNVTLKIISGDNPESVAAIATSLNIPGGDRAIDARTLPEDDQHKLAEILETHTVFGRVSPQQKRLFVSALQSRGHTVAMTGDGVNDVLALKDADLGVAMGSGSGATKAVAQVVLLDDSFATLPHVVGEGRRVLANIERVSNLFLTKTFYAIVLSLLTGVVGLAFPFAPRHSTLVNAFTIGIPAFFLALAPCVERSRPGFVRRVLRFAVPAGVTCALATFGSFALAHVYSPDLTLARTAGVITLFVASWWVLVLIARPYVETTPSGRAVTWWRVALVASMAGLFMLAMALPFTRDLFALQPGDVVNDLTALGLGIVAAGVLTAVVALVRNHRRPAEPTAPPAPAVSPGAQAAPDGLGRRTEGGGRQGEPRG</sequence>